<gene>
    <name evidence="6" type="primary">LOC100368432</name>
</gene>
<dbReference type="GeneID" id="100368432"/>
<dbReference type="RefSeq" id="XP_002736808.2">
    <property type="nucleotide sequence ID" value="XM_002736762.2"/>
</dbReference>
<keyword evidence="5" id="KW-1185">Reference proteome</keyword>
<dbReference type="InterPro" id="IPR050780">
    <property type="entry name" value="Mucin_vWF_Thrombospondin_sf"/>
</dbReference>
<dbReference type="InterPro" id="IPR001846">
    <property type="entry name" value="VWF_type-D"/>
</dbReference>
<reference evidence="6" key="1">
    <citation type="submission" date="2025-08" db="UniProtKB">
        <authorList>
            <consortium name="RefSeq"/>
        </authorList>
    </citation>
    <scope>IDENTIFICATION</scope>
    <source>
        <tissue evidence="6">Testes</tissue>
    </source>
</reference>
<proteinExistence type="predicted"/>
<dbReference type="Proteomes" id="UP000694865">
    <property type="component" value="Unplaced"/>
</dbReference>
<evidence type="ECO:0000256" key="2">
    <source>
        <dbReference type="ARBA" id="ARBA00023180"/>
    </source>
</evidence>
<dbReference type="SMART" id="SM00216">
    <property type="entry name" value="VWD"/>
    <property type="match status" value="1"/>
</dbReference>
<keyword evidence="1" id="KW-1015">Disulfide bond</keyword>
<sequence>MARYCMYMCMAFVFLAAHQVHGKAIRRAKGNQGKGNPHGLIQEGQGEASHCLQCRSNAKMTLAECLAQPEEDKYVQCQTSSPECMTELWQWKGKFVFSSECQQIEACIENEANEPKINNCDSLPLHVATKCRYCCNAANLTSDFYCAPPTAHGVCVVAGDPHVTTFDKKHYTIGAQCLYTLSEIIANDQTTSINAVVVPFNVGFGVHELEITQLGERLHVYHNDGKNPVYVQLDDGNKFPLTSAVTLGKSNQFELNMIEDNVEITMDADGDGMNDLQVEWLPGSAVQIKVTQPIGGTFETRGLCGNADGNPDNDFMTPQGLVTLDKDEFGDSWATKCAA</sequence>
<keyword evidence="3" id="KW-0732">Signal</keyword>
<evidence type="ECO:0000256" key="1">
    <source>
        <dbReference type="ARBA" id="ARBA00023157"/>
    </source>
</evidence>
<feature type="domain" description="VWFD" evidence="4">
    <location>
        <begin position="153"/>
        <end position="339"/>
    </location>
</feature>
<evidence type="ECO:0000256" key="3">
    <source>
        <dbReference type="SAM" id="SignalP"/>
    </source>
</evidence>
<dbReference type="Pfam" id="PF00094">
    <property type="entry name" value="VWD"/>
    <property type="match status" value="1"/>
</dbReference>
<evidence type="ECO:0000313" key="6">
    <source>
        <dbReference type="RefSeq" id="XP_002736808.2"/>
    </source>
</evidence>
<accession>A0ABM0GT59</accession>
<protein>
    <submittedName>
        <fullName evidence="6">Zonadhesin-like</fullName>
    </submittedName>
</protein>
<feature type="chain" id="PRO_5045310962" evidence="3">
    <location>
        <begin position="23"/>
        <end position="339"/>
    </location>
</feature>
<organism evidence="5 6">
    <name type="scientific">Saccoglossus kowalevskii</name>
    <name type="common">Acorn worm</name>
    <dbReference type="NCBI Taxonomy" id="10224"/>
    <lineage>
        <taxon>Eukaryota</taxon>
        <taxon>Metazoa</taxon>
        <taxon>Hemichordata</taxon>
        <taxon>Enteropneusta</taxon>
        <taxon>Harrimaniidae</taxon>
        <taxon>Saccoglossus</taxon>
    </lineage>
</organism>
<name>A0ABM0GT59_SACKO</name>
<dbReference type="PANTHER" id="PTHR11339">
    <property type="entry name" value="EXTRACELLULAR MATRIX GLYCOPROTEIN RELATED"/>
    <property type="match status" value="1"/>
</dbReference>
<keyword evidence="2" id="KW-0325">Glycoprotein</keyword>
<dbReference type="PROSITE" id="PS51233">
    <property type="entry name" value="VWFD"/>
    <property type="match status" value="1"/>
</dbReference>
<evidence type="ECO:0000259" key="4">
    <source>
        <dbReference type="PROSITE" id="PS51233"/>
    </source>
</evidence>
<dbReference type="PANTHER" id="PTHR11339:SF386">
    <property type="entry name" value="HEMOLECTIN, ISOFORM A"/>
    <property type="match status" value="1"/>
</dbReference>
<evidence type="ECO:0000313" key="5">
    <source>
        <dbReference type="Proteomes" id="UP000694865"/>
    </source>
</evidence>
<feature type="signal peptide" evidence="3">
    <location>
        <begin position="1"/>
        <end position="22"/>
    </location>
</feature>